<dbReference type="PANTHER" id="PTHR42085">
    <property type="entry name" value="F-BOX DOMAIN-CONTAINING PROTEIN"/>
    <property type="match status" value="1"/>
</dbReference>
<accession>A0A1X7S5M7</accession>
<evidence type="ECO:0000313" key="2">
    <source>
        <dbReference type="EMBL" id="SMQ54721.1"/>
    </source>
</evidence>
<dbReference type="Proteomes" id="UP000215127">
    <property type="component" value="Chromosome 10"/>
</dbReference>
<dbReference type="EMBL" id="LT853701">
    <property type="protein sequence ID" value="SMQ54721.1"/>
    <property type="molecule type" value="Genomic_DNA"/>
</dbReference>
<dbReference type="AlphaFoldDB" id="A0A1X7S5M7"/>
<name>A0A1X7S5M7_ZYMT9</name>
<dbReference type="InterPro" id="IPR038883">
    <property type="entry name" value="AN11006-like"/>
</dbReference>
<feature type="compositionally biased region" description="Acidic residues" evidence="1">
    <location>
        <begin position="434"/>
        <end position="443"/>
    </location>
</feature>
<evidence type="ECO:0000313" key="3">
    <source>
        <dbReference type="Proteomes" id="UP000215127"/>
    </source>
</evidence>
<gene>
    <name evidence="2" type="ORF">ZT3D7_G9876</name>
</gene>
<protein>
    <submittedName>
        <fullName evidence="2">Uncharacterized protein</fullName>
    </submittedName>
</protein>
<evidence type="ECO:0000256" key="1">
    <source>
        <dbReference type="SAM" id="MobiDB-lite"/>
    </source>
</evidence>
<organism evidence="2 3">
    <name type="scientific">Zymoseptoria tritici (strain ST99CH_3D7)</name>
    <dbReference type="NCBI Taxonomy" id="1276538"/>
    <lineage>
        <taxon>Eukaryota</taxon>
        <taxon>Fungi</taxon>
        <taxon>Dikarya</taxon>
        <taxon>Ascomycota</taxon>
        <taxon>Pezizomycotina</taxon>
        <taxon>Dothideomycetes</taxon>
        <taxon>Dothideomycetidae</taxon>
        <taxon>Mycosphaerellales</taxon>
        <taxon>Mycosphaerellaceae</taxon>
        <taxon>Zymoseptoria</taxon>
    </lineage>
</organism>
<dbReference type="PANTHER" id="PTHR42085:SF2">
    <property type="entry name" value="F-BOX DOMAIN-CONTAINING PROTEIN"/>
    <property type="match status" value="1"/>
</dbReference>
<reference evidence="2 3" key="1">
    <citation type="submission" date="2016-06" db="EMBL/GenBank/DDBJ databases">
        <authorList>
            <person name="Kjaerup R.B."/>
            <person name="Dalgaard T.S."/>
            <person name="Juul-Madsen H.R."/>
        </authorList>
    </citation>
    <scope>NUCLEOTIDE SEQUENCE [LARGE SCALE GENOMIC DNA]</scope>
</reference>
<feature type="compositionally biased region" description="Basic residues" evidence="1">
    <location>
        <begin position="382"/>
        <end position="396"/>
    </location>
</feature>
<sequence>MGRHRIHEAEKTQWLVQKAAELDEDHVSKSDLENIRTQHIVEQIVALKSIQDPTKAADAFEAAVRELGLPFRVDKMDIVPHKPFPFQKLPAEQRNQVYGLLLTKSEPIAIYTYRPKFTPRHRLAKVVTGPNFRNTTRKGLRKKNTHTLREFDMAQGRYVDNPESFASIFFTSWQVYGEAASVLYGTNRFELSSEYATKCFMGTIKHGYMFLTEVDLGFPTLEGLKNSLKELLKARTLSKVYLAAGFCLVSARRGVGKDLYTAALWSDGDVFDRAEALSRILIPFLSDMQVSYKAAVKDGEVPAKALETIRFRGEVDQSRKAELDAFKTRLRQILNSGLLEDRIDPEDRVAGDGEERYVGLRELNGHEEDEDALHGRSSPQPARKKATCRPKRKMRARMFVEKEGETEEATPAPAKKRGRKSMLTSSQVTLKTEDSEDQEGNLI</sequence>
<keyword evidence="3" id="KW-1185">Reference proteome</keyword>
<feature type="region of interest" description="Disordered" evidence="1">
    <location>
        <begin position="363"/>
        <end position="443"/>
    </location>
</feature>
<proteinExistence type="predicted"/>